<dbReference type="GO" id="GO:0051539">
    <property type="term" value="F:4 iron, 4 sulfur cluster binding"/>
    <property type="evidence" value="ECO:0007669"/>
    <property type="project" value="UniProtKB-UniRule"/>
</dbReference>
<reference evidence="7" key="1">
    <citation type="submission" date="2018-05" db="EMBL/GenBank/DDBJ databases">
        <title>Genome Sequencing of selected type strains of the family Eggerthellaceae.</title>
        <authorList>
            <person name="Danylec N."/>
            <person name="Stoll D.A."/>
            <person name="Doetsch A."/>
            <person name="Huch M."/>
        </authorList>
    </citation>
    <scope>NUCLEOTIDE SEQUENCE [LARGE SCALE GENOMIC DNA]</scope>
    <source>
        <strain evidence="7">DSM 24851</strain>
    </source>
</reference>
<feature type="binding site" evidence="5">
    <location>
        <position position="72"/>
    </location>
    <ligand>
        <name>dimethylallyl diphosphate</name>
        <dbReference type="ChEBI" id="CHEBI:57623"/>
    </ligand>
</feature>
<dbReference type="PANTHER" id="PTHR30426">
    <property type="entry name" value="4-HYDROXY-3-METHYLBUT-2-ENYL DIPHOSPHATE REDUCTASE"/>
    <property type="match status" value="1"/>
</dbReference>
<dbReference type="InterPro" id="IPR003451">
    <property type="entry name" value="LytB/IspH"/>
</dbReference>
<dbReference type="Gene3D" id="3.40.1010.20">
    <property type="entry name" value="4-hydroxy-3-methylbut-2-enyl diphosphate reductase, catalytic domain"/>
    <property type="match status" value="2"/>
</dbReference>
<dbReference type="GO" id="GO:0016114">
    <property type="term" value="P:terpenoid biosynthetic process"/>
    <property type="evidence" value="ECO:0007669"/>
    <property type="project" value="UniProtKB-UniRule"/>
</dbReference>
<dbReference type="PANTHER" id="PTHR30426:SF0">
    <property type="entry name" value="4-HYDROXY-3-METHYLBUT-2-ENYL DIPHOSPHATE REDUCTASE"/>
    <property type="match status" value="1"/>
</dbReference>
<evidence type="ECO:0000256" key="4">
    <source>
        <dbReference type="ARBA" id="ARBA00023014"/>
    </source>
</evidence>
<dbReference type="RefSeq" id="WP_123209356.1">
    <property type="nucleotide sequence ID" value="NZ_JBHTHO010000014.1"/>
</dbReference>
<name>A0A3N0AUG1_9ACTN</name>
<dbReference type="Pfam" id="PF02401">
    <property type="entry name" value="LYTB"/>
    <property type="match status" value="1"/>
</dbReference>
<comment type="similarity">
    <text evidence="5">Belongs to the IspH family.</text>
</comment>
<keyword evidence="1 5" id="KW-0004">4Fe-4S</keyword>
<feature type="binding site" evidence="5">
    <location>
        <position position="217"/>
    </location>
    <ligand>
        <name>dimethylallyl diphosphate</name>
        <dbReference type="ChEBI" id="CHEBI:57623"/>
    </ligand>
</feature>
<comment type="function">
    <text evidence="5">Catalyzes the conversion of 1-hydroxy-2-methyl-2-(E)-butenyl 4-diphosphate (HMBPP) into a mixture of isopentenyl diphosphate (IPP) and dimethylallyl diphosphate (DMAPP). Acts in the terminal step of the DOXP/MEP pathway for isoprenoid precursor biosynthesis.</text>
</comment>
<feature type="binding site" evidence="5">
    <location>
        <position position="259"/>
    </location>
    <ligand>
        <name>(2E)-4-hydroxy-3-methylbut-2-enyl diphosphate</name>
        <dbReference type="ChEBI" id="CHEBI:128753"/>
    </ligand>
</feature>
<comment type="catalytic activity">
    <reaction evidence="5">
        <text>dimethylallyl diphosphate + 2 oxidized [2Fe-2S]-[ferredoxin] + H2O = (2E)-4-hydroxy-3-methylbut-2-enyl diphosphate + 2 reduced [2Fe-2S]-[ferredoxin] + 2 H(+)</text>
        <dbReference type="Rhea" id="RHEA:24825"/>
        <dbReference type="Rhea" id="RHEA-COMP:10000"/>
        <dbReference type="Rhea" id="RHEA-COMP:10001"/>
        <dbReference type="ChEBI" id="CHEBI:15377"/>
        <dbReference type="ChEBI" id="CHEBI:15378"/>
        <dbReference type="ChEBI" id="CHEBI:33737"/>
        <dbReference type="ChEBI" id="CHEBI:33738"/>
        <dbReference type="ChEBI" id="CHEBI:57623"/>
        <dbReference type="ChEBI" id="CHEBI:128753"/>
        <dbReference type="EC" id="1.17.7.4"/>
    </reaction>
</comment>
<feature type="binding site" evidence="5">
    <location>
        <position position="216"/>
    </location>
    <ligand>
        <name>(2E)-4-hydroxy-3-methylbut-2-enyl diphosphate</name>
        <dbReference type="ChEBI" id="CHEBI:128753"/>
    </ligand>
</feature>
<evidence type="ECO:0000313" key="6">
    <source>
        <dbReference type="EMBL" id="RNL38541.1"/>
    </source>
</evidence>
<feature type="binding site" evidence="5">
    <location>
        <position position="215"/>
    </location>
    <ligand>
        <name>isopentenyl diphosphate</name>
        <dbReference type="ChEBI" id="CHEBI:128769"/>
    </ligand>
</feature>
<sequence>MKVIRAKHAGVCYGVERALDMAQAAMMDDETTYTLGPLIHNPKVVEKLSAHGVQVANDVDDIDSGIVVIRSHGVEPSVLDCLNAKGLTVIDATCPHVAKAQRAAAELRDLGGTVLVIGRAEHPEVRGLCGHAGNAAVVVAGVEEIPAELSEPVGIVVQTTESKEKLGAVVEALRSRGIEPVVKNTVCFATRQRQDSAAMLAEEVDAIVVIGGKNSSNTTHLFEICKAHCPRSFFVESVDELDAAWFDGCETVGVTAGASTPEDQIDEVVDYLETL</sequence>
<comment type="catalytic activity">
    <reaction evidence="5">
        <text>isopentenyl diphosphate + 2 oxidized [2Fe-2S]-[ferredoxin] + H2O = (2E)-4-hydroxy-3-methylbut-2-enyl diphosphate + 2 reduced [2Fe-2S]-[ferredoxin] + 2 H(+)</text>
        <dbReference type="Rhea" id="RHEA:24488"/>
        <dbReference type="Rhea" id="RHEA-COMP:10000"/>
        <dbReference type="Rhea" id="RHEA-COMP:10001"/>
        <dbReference type="ChEBI" id="CHEBI:15377"/>
        <dbReference type="ChEBI" id="CHEBI:15378"/>
        <dbReference type="ChEBI" id="CHEBI:33737"/>
        <dbReference type="ChEBI" id="CHEBI:33738"/>
        <dbReference type="ChEBI" id="CHEBI:128753"/>
        <dbReference type="ChEBI" id="CHEBI:128769"/>
        <dbReference type="EC" id="1.17.7.4"/>
    </reaction>
</comment>
<dbReference type="GO" id="GO:0046872">
    <property type="term" value="F:metal ion binding"/>
    <property type="evidence" value="ECO:0007669"/>
    <property type="project" value="UniProtKB-KW"/>
</dbReference>
<feature type="binding site" evidence="5">
    <location>
        <position position="72"/>
    </location>
    <ligand>
        <name>isopentenyl diphosphate</name>
        <dbReference type="ChEBI" id="CHEBI:128769"/>
    </ligand>
</feature>
<keyword evidence="5" id="KW-0560">Oxidoreductase</keyword>
<feature type="binding site" evidence="5">
    <location>
        <position position="259"/>
    </location>
    <ligand>
        <name>isopentenyl diphosphate</name>
        <dbReference type="ChEBI" id="CHEBI:128769"/>
    </ligand>
</feature>
<dbReference type="HAMAP" id="MF_00191">
    <property type="entry name" value="IspH"/>
    <property type="match status" value="1"/>
</dbReference>
<feature type="binding site" evidence="5">
    <location>
        <position position="40"/>
    </location>
    <ligand>
        <name>isopentenyl diphosphate</name>
        <dbReference type="ChEBI" id="CHEBI:128769"/>
    </ligand>
</feature>
<evidence type="ECO:0000313" key="7">
    <source>
        <dbReference type="Proteomes" id="UP000269591"/>
    </source>
</evidence>
<dbReference type="Gene3D" id="3.40.50.11270">
    <property type="match status" value="1"/>
</dbReference>
<dbReference type="UniPathway" id="UPA00056">
    <property type="reaction ID" value="UER00097"/>
</dbReference>
<keyword evidence="7" id="KW-1185">Reference proteome</keyword>
<keyword evidence="4 5" id="KW-0411">Iron-sulfur</keyword>
<feature type="binding site" evidence="5">
    <location>
        <position position="122"/>
    </location>
    <ligand>
        <name>dimethylallyl diphosphate</name>
        <dbReference type="ChEBI" id="CHEBI:57623"/>
    </ligand>
</feature>
<feature type="active site" description="Proton donor" evidence="5">
    <location>
        <position position="124"/>
    </location>
</feature>
<evidence type="ECO:0000256" key="2">
    <source>
        <dbReference type="ARBA" id="ARBA00022723"/>
    </source>
</evidence>
<feature type="binding site" evidence="5">
    <location>
        <position position="72"/>
    </location>
    <ligand>
        <name>(2E)-4-hydroxy-3-methylbut-2-enyl diphosphate</name>
        <dbReference type="ChEBI" id="CHEBI:128753"/>
    </ligand>
</feature>
<comment type="caution">
    <text evidence="6">The sequence shown here is derived from an EMBL/GenBank/DDBJ whole genome shotgun (WGS) entry which is preliminary data.</text>
</comment>
<evidence type="ECO:0000256" key="3">
    <source>
        <dbReference type="ARBA" id="ARBA00023004"/>
    </source>
</evidence>
<feature type="binding site" evidence="5">
    <location>
        <position position="122"/>
    </location>
    <ligand>
        <name>(2E)-4-hydroxy-3-methylbut-2-enyl diphosphate</name>
        <dbReference type="ChEBI" id="CHEBI:128753"/>
    </ligand>
</feature>
<dbReference type="EMBL" id="QIBX01000017">
    <property type="protein sequence ID" value="RNL38541.1"/>
    <property type="molecule type" value="Genomic_DNA"/>
</dbReference>
<dbReference type="NCBIfam" id="TIGR00216">
    <property type="entry name" value="ispH_lytB"/>
    <property type="match status" value="1"/>
</dbReference>
<proteinExistence type="inferred from homology"/>
<feature type="binding site" evidence="5">
    <location>
        <position position="217"/>
    </location>
    <ligand>
        <name>(2E)-4-hydroxy-3-methylbut-2-enyl diphosphate</name>
        <dbReference type="ChEBI" id="CHEBI:128753"/>
    </ligand>
</feature>
<comment type="pathway">
    <text evidence="5">Isoprenoid biosynthesis; dimethylallyl diphosphate biosynthesis; dimethylallyl diphosphate from (2E)-4-hydroxy-3-methylbutenyl diphosphate: step 1/1.</text>
</comment>
<feature type="binding site" evidence="5">
    <location>
        <position position="217"/>
    </location>
    <ligand>
        <name>isopentenyl diphosphate</name>
        <dbReference type="ChEBI" id="CHEBI:128769"/>
    </ligand>
</feature>
<gene>
    <name evidence="5 6" type="primary">ispH</name>
    <name evidence="6" type="ORF">DMP06_08740</name>
</gene>
<evidence type="ECO:0000256" key="1">
    <source>
        <dbReference type="ARBA" id="ARBA00022485"/>
    </source>
</evidence>
<feature type="binding site" evidence="5">
    <location>
        <position position="215"/>
    </location>
    <ligand>
        <name>dimethylallyl diphosphate</name>
        <dbReference type="ChEBI" id="CHEBI:57623"/>
    </ligand>
</feature>
<feature type="binding site" evidence="5">
    <location>
        <position position="259"/>
    </location>
    <ligand>
        <name>dimethylallyl diphosphate</name>
        <dbReference type="ChEBI" id="CHEBI:57623"/>
    </ligand>
</feature>
<feature type="binding site" evidence="5">
    <location>
        <position position="12"/>
    </location>
    <ligand>
        <name>[4Fe-4S] cluster</name>
        <dbReference type="ChEBI" id="CHEBI:49883"/>
    </ligand>
</feature>
<dbReference type="EC" id="1.17.7.4" evidence="5"/>
<dbReference type="OrthoDB" id="9804068at2"/>
<dbReference type="GO" id="GO:0051745">
    <property type="term" value="F:4-hydroxy-3-methylbut-2-enyl diphosphate reductase activity"/>
    <property type="evidence" value="ECO:0007669"/>
    <property type="project" value="UniProtKB-UniRule"/>
</dbReference>
<keyword evidence="3 5" id="KW-0408">Iron</keyword>
<dbReference type="CDD" id="cd13944">
    <property type="entry name" value="lytB_ispH"/>
    <property type="match status" value="1"/>
</dbReference>
<keyword evidence="5" id="KW-0414">Isoprene biosynthesis</keyword>
<dbReference type="GO" id="GO:0019288">
    <property type="term" value="P:isopentenyl diphosphate biosynthetic process, methylerythritol 4-phosphate pathway"/>
    <property type="evidence" value="ECO:0007669"/>
    <property type="project" value="UniProtKB-UniRule"/>
</dbReference>
<dbReference type="GO" id="GO:0050992">
    <property type="term" value="P:dimethylallyl diphosphate biosynthetic process"/>
    <property type="evidence" value="ECO:0007669"/>
    <property type="project" value="UniProtKB-UniRule"/>
</dbReference>
<feature type="binding site" evidence="5">
    <location>
        <position position="159"/>
    </location>
    <ligand>
        <name>(2E)-4-hydroxy-3-methylbut-2-enyl diphosphate</name>
        <dbReference type="ChEBI" id="CHEBI:128753"/>
    </ligand>
</feature>
<feature type="binding site" evidence="5">
    <location>
        <position position="187"/>
    </location>
    <ligand>
        <name>[4Fe-4S] cluster</name>
        <dbReference type="ChEBI" id="CHEBI:49883"/>
    </ligand>
</feature>
<accession>A0A3N0AUG1</accession>
<protein>
    <recommendedName>
        <fullName evidence="5">4-hydroxy-3-methylbut-2-enyl diphosphate reductase</fullName>
        <shortName evidence="5">HMBPP reductase</shortName>
        <ecNumber evidence="5">1.17.7.4</ecNumber>
    </recommendedName>
</protein>
<feature type="binding site" evidence="5">
    <location>
        <position position="94"/>
    </location>
    <ligand>
        <name>[4Fe-4S] cluster</name>
        <dbReference type="ChEBI" id="CHEBI:49883"/>
    </ligand>
</feature>
<feature type="binding site" evidence="5">
    <location>
        <position position="216"/>
    </location>
    <ligand>
        <name>isopentenyl diphosphate</name>
        <dbReference type="ChEBI" id="CHEBI:128769"/>
    </ligand>
</feature>
<feature type="binding site" evidence="5">
    <location>
        <position position="122"/>
    </location>
    <ligand>
        <name>isopentenyl diphosphate</name>
        <dbReference type="ChEBI" id="CHEBI:128769"/>
    </ligand>
</feature>
<feature type="binding site" evidence="5">
    <location>
        <position position="40"/>
    </location>
    <ligand>
        <name>dimethylallyl diphosphate</name>
        <dbReference type="ChEBI" id="CHEBI:57623"/>
    </ligand>
</feature>
<dbReference type="AlphaFoldDB" id="A0A3N0AUG1"/>
<comment type="pathway">
    <text evidence="5">Isoprenoid biosynthesis; isopentenyl diphosphate biosynthesis via DXP pathway; isopentenyl diphosphate from 1-deoxy-D-xylulose 5-phosphate: step 6/6.</text>
</comment>
<feature type="binding site" evidence="5">
    <location>
        <position position="40"/>
    </location>
    <ligand>
        <name>(2E)-4-hydroxy-3-methylbut-2-enyl diphosphate</name>
        <dbReference type="ChEBI" id="CHEBI:128753"/>
    </ligand>
</feature>
<feature type="binding site" evidence="5">
    <location>
        <position position="215"/>
    </location>
    <ligand>
        <name>(2E)-4-hydroxy-3-methylbut-2-enyl diphosphate</name>
        <dbReference type="ChEBI" id="CHEBI:128753"/>
    </ligand>
</feature>
<dbReference type="UniPathway" id="UPA00059">
    <property type="reaction ID" value="UER00105"/>
</dbReference>
<dbReference type="Proteomes" id="UP000269591">
    <property type="component" value="Unassembled WGS sequence"/>
</dbReference>
<keyword evidence="2 5" id="KW-0479">Metal-binding</keyword>
<organism evidence="6 7">
    <name type="scientific">Slackia equolifaciens</name>
    <dbReference type="NCBI Taxonomy" id="498718"/>
    <lineage>
        <taxon>Bacteria</taxon>
        <taxon>Bacillati</taxon>
        <taxon>Actinomycetota</taxon>
        <taxon>Coriobacteriia</taxon>
        <taxon>Eggerthellales</taxon>
        <taxon>Eggerthellaceae</taxon>
        <taxon>Slackia</taxon>
    </lineage>
</organism>
<comment type="cofactor">
    <cofactor evidence="5">
        <name>[4Fe-4S] cluster</name>
        <dbReference type="ChEBI" id="CHEBI:49883"/>
    </cofactor>
    <text evidence="5">Binds 1 [4Fe-4S] cluster per subunit.</text>
</comment>
<feature type="binding site" evidence="5">
    <location>
        <position position="216"/>
    </location>
    <ligand>
        <name>dimethylallyl diphosphate</name>
        <dbReference type="ChEBI" id="CHEBI:57623"/>
    </ligand>
</feature>
<evidence type="ECO:0000256" key="5">
    <source>
        <dbReference type="HAMAP-Rule" id="MF_00191"/>
    </source>
</evidence>